<reference evidence="10 11" key="1">
    <citation type="journal article" date="2011" name="Proc. Natl. Acad. Sci. U.S.A.">
        <title>Genome and transcriptome analyses of the mountain pine beetle-fungal symbiont Grosmannia clavigera, a lodgepole pine pathogen.</title>
        <authorList>
            <person name="DiGuistini S."/>
            <person name="Wang Y."/>
            <person name="Liao N.Y."/>
            <person name="Taylor G."/>
            <person name="Tanguay P."/>
            <person name="Feau N."/>
            <person name="Henrissat B."/>
            <person name="Chan S.K."/>
            <person name="Hesse-Orce U."/>
            <person name="Alamouti S.M."/>
            <person name="Tsui C.K.M."/>
            <person name="Docking R.T."/>
            <person name="Levasseur A."/>
            <person name="Haridas S."/>
            <person name="Robertson G."/>
            <person name="Birol I."/>
            <person name="Holt R.A."/>
            <person name="Marra M.A."/>
            <person name="Hamelin R.C."/>
            <person name="Hirst M."/>
            <person name="Jones S.J.M."/>
            <person name="Bohlmann J."/>
            <person name="Breuil C."/>
        </authorList>
    </citation>
    <scope>NUCLEOTIDE SEQUENCE [LARGE SCALE GENOMIC DNA]</scope>
    <source>
        <strain evidence="11">kw1407 / UAMH 11150</strain>
    </source>
</reference>
<keyword evidence="11" id="KW-1185">Reference proteome</keyword>
<evidence type="ECO:0000256" key="7">
    <source>
        <dbReference type="ARBA" id="ARBA00025795"/>
    </source>
</evidence>
<keyword evidence="5" id="KW-0560">Oxidoreductase</keyword>
<keyword evidence="8" id="KW-0732">Signal</keyword>
<comment type="cofactor">
    <cofactor evidence="1">
        <name>heme b</name>
        <dbReference type="ChEBI" id="CHEBI:60344"/>
    </cofactor>
</comment>
<organism evidence="11">
    <name type="scientific">Grosmannia clavigera (strain kw1407 / UAMH 11150)</name>
    <name type="common">Blue stain fungus</name>
    <name type="synonym">Graphiocladiella clavigera</name>
    <dbReference type="NCBI Taxonomy" id="655863"/>
    <lineage>
        <taxon>Eukaryota</taxon>
        <taxon>Fungi</taxon>
        <taxon>Dikarya</taxon>
        <taxon>Ascomycota</taxon>
        <taxon>Pezizomycotina</taxon>
        <taxon>Sordariomycetes</taxon>
        <taxon>Sordariomycetidae</taxon>
        <taxon>Ophiostomatales</taxon>
        <taxon>Ophiostomataceae</taxon>
        <taxon>Leptographium</taxon>
    </lineage>
</organism>
<dbReference type="OrthoDB" id="407298at2759"/>
<keyword evidence="4" id="KW-0479">Metal-binding</keyword>
<protein>
    <submittedName>
        <fullName evidence="10">Putative oxidase</fullName>
    </submittedName>
</protein>
<dbReference type="GO" id="GO:0004601">
    <property type="term" value="F:peroxidase activity"/>
    <property type="evidence" value="ECO:0007669"/>
    <property type="project" value="UniProtKB-KW"/>
</dbReference>
<dbReference type="Gene3D" id="1.10.489.10">
    <property type="entry name" value="Chloroperoxidase-like"/>
    <property type="match status" value="1"/>
</dbReference>
<dbReference type="AlphaFoldDB" id="F0X6W8"/>
<dbReference type="HOGENOM" id="CLU_029871_3_1_1"/>
<evidence type="ECO:0000256" key="6">
    <source>
        <dbReference type="ARBA" id="ARBA00023004"/>
    </source>
</evidence>
<dbReference type="Pfam" id="PF01328">
    <property type="entry name" value="Peroxidase_2"/>
    <property type="match status" value="1"/>
</dbReference>
<dbReference type="RefSeq" id="XP_014175857.1">
    <property type="nucleotide sequence ID" value="XM_014320382.1"/>
</dbReference>
<evidence type="ECO:0000256" key="1">
    <source>
        <dbReference type="ARBA" id="ARBA00001970"/>
    </source>
</evidence>
<keyword evidence="3" id="KW-0349">Heme</keyword>
<dbReference type="PROSITE" id="PS51405">
    <property type="entry name" value="HEME_HALOPEROXIDASE"/>
    <property type="match status" value="1"/>
</dbReference>
<evidence type="ECO:0000259" key="9">
    <source>
        <dbReference type="PROSITE" id="PS51405"/>
    </source>
</evidence>
<dbReference type="InterPro" id="IPR000028">
    <property type="entry name" value="Chloroperoxidase"/>
</dbReference>
<dbReference type="EMBL" id="GL629729">
    <property type="protein sequence ID" value="EFX06375.1"/>
    <property type="molecule type" value="Genomic_DNA"/>
</dbReference>
<evidence type="ECO:0000313" key="10">
    <source>
        <dbReference type="EMBL" id="EFX06375.1"/>
    </source>
</evidence>
<accession>F0X6W8</accession>
<dbReference type="PANTHER" id="PTHR33577">
    <property type="entry name" value="STERIGMATOCYSTIN BIOSYNTHESIS PEROXIDASE STCC-RELATED"/>
    <property type="match status" value="1"/>
</dbReference>
<dbReference type="InParanoid" id="F0X6W8"/>
<dbReference type="GO" id="GO:0046872">
    <property type="term" value="F:metal ion binding"/>
    <property type="evidence" value="ECO:0007669"/>
    <property type="project" value="UniProtKB-KW"/>
</dbReference>
<dbReference type="InterPro" id="IPR036851">
    <property type="entry name" value="Chloroperoxidase-like_sf"/>
</dbReference>
<evidence type="ECO:0000256" key="3">
    <source>
        <dbReference type="ARBA" id="ARBA00022617"/>
    </source>
</evidence>
<feature type="domain" description="Heme haloperoxidase family profile" evidence="9">
    <location>
        <begin position="77"/>
        <end position="327"/>
    </location>
</feature>
<dbReference type="GeneID" id="25980157"/>
<name>F0X6W8_GROCL</name>
<evidence type="ECO:0000256" key="2">
    <source>
        <dbReference type="ARBA" id="ARBA00022559"/>
    </source>
</evidence>
<gene>
    <name evidence="10" type="ORF">CMQ_6696</name>
</gene>
<evidence type="ECO:0000256" key="4">
    <source>
        <dbReference type="ARBA" id="ARBA00022723"/>
    </source>
</evidence>
<dbReference type="Proteomes" id="UP000007796">
    <property type="component" value="Unassembled WGS sequence"/>
</dbReference>
<dbReference type="SUPFAM" id="SSF47571">
    <property type="entry name" value="Cloroperoxidase"/>
    <property type="match status" value="1"/>
</dbReference>
<comment type="similarity">
    <text evidence="7">Belongs to the chloroperoxidase family.</text>
</comment>
<keyword evidence="2" id="KW-0575">Peroxidase</keyword>
<evidence type="ECO:0000256" key="8">
    <source>
        <dbReference type="SAM" id="SignalP"/>
    </source>
</evidence>
<dbReference type="eggNOG" id="ENOG502S6CG">
    <property type="taxonomic scope" value="Eukaryota"/>
</dbReference>
<evidence type="ECO:0000313" key="11">
    <source>
        <dbReference type="Proteomes" id="UP000007796"/>
    </source>
</evidence>
<feature type="chain" id="PRO_5003263760" evidence="8">
    <location>
        <begin position="21"/>
        <end position="450"/>
    </location>
</feature>
<keyword evidence="6" id="KW-0408">Iron</keyword>
<feature type="signal peptide" evidence="8">
    <location>
        <begin position="1"/>
        <end position="20"/>
    </location>
</feature>
<dbReference type="PANTHER" id="PTHR33577:SF16">
    <property type="entry name" value="HEME HALOPEROXIDASE FAMILY PROFILE DOMAIN-CONTAINING PROTEIN"/>
    <property type="match status" value="1"/>
</dbReference>
<evidence type="ECO:0000256" key="5">
    <source>
        <dbReference type="ARBA" id="ARBA00023002"/>
    </source>
</evidence>
<proteinExistence type="inferred from homology"/>
<sequence length="450" mass="47557">MHLSAALLGLLYAGSPAVQAFPDLFSGRSSDRSQGPALDDASPLPCKWSITATAAVRRTKKKRLLFDPLTTPIEVTGEHVFIAPDFAAGDQRGPCPGLNALANHGYIGRNGVTSLLEATAAINEVWGMGIDLGGVLALLGTVFVGNPLSLDPGFSIGNTSSAVHNLLGDLDGLLGTPRGLDGSHNIIEGDSSATRADLYVTGDASTLVLQQFRGLYDRSTGEGDYNMDVLGAHADARFTETVASNPQFYYGPFTGMIARNAGYIFSARMFANHSAANPTGLLNKKTLMSIYGVEMINGTMVYNKGHERIPENWYRRPVDYGLVELNLDIVALILKYPQLASIGGNVGTVNSFAGVDLGDLTGGVLNAAKLLEGNNLLCFVFEVVKTLAPNSLSSLFATIEAPLQLLLDTLDTALLNISCPAFKDLTIGGTPFQDALTNLYPGTNVTGSVL</sequence>